<sequence length="60" mass="6819">MVAGQQQEDELLRTHTLAQLGLIEYLEGEDDLGSALERFKKQLETELSDNNNNNNNNNDD</sequence>
<evidence type="ECO:0000313" key="1">
    <source>
        <dbReference type="EMBL" id="KAI9274843.1"/>
    </source>
</evidence>
<accession>A0AAD5KM29</accession>
<evidence type="ECO:0000313" key="2">
    <source>
        <dbReference type="Proteomes" id="UP001209540"/>
    </source>
</evidence>
<proteinExistence type="predicted"/>
<reference evidence="1" key="1">
    <citation type="journal article" date="2022" name="IScience">
        <title>Evolution of zygomycete secretomes and the origins of terrestrial fungal ecologies.</title>
        <authorList>
            <person name="Chang Y."/>
            <person name="Wang Y."/>
            <person name="Mondo S."/>
            <person name="Ahrendt S."/>
            <person name="Andreopoulos W."/>
            <person name="Barry K."/>
            <person name="Beard J."/>
            <person name="Benny G.L."/>
            <person name="Blankenship S."/>
            <person name="Bonito G."/>
            <person name="Cuomo C."/>
            <person name="Desiro A."/>
            <person name="Gervers K.A."/>
            <person name="Hundley H."/>
            <person name="Kuo A."/>
            <person name="LaButti K."/>
            <person name="Lang B.F."/>
            <person name="Lipzen A."/>
            <person name="O'Donnell K."/>
            <person name="Pangilinan J."/>
            <person name="Reynolds N."/>
            <person name="Sandor L."/>
            <person name="Smith M.E."/>
            <person name="Tsang A."/>
            <person name="Grigoriev I.V."/>
            <person name="Stajich J.E."/>
            <person name="Spatafora J.W."/>
        </authorList>
    </citation>
    <scope>NUCLEOTIDE SEQUENCE</scope>
    <source>
        <strain evidence="1">RSA 2281</strain>
    </source>
</reference>
<comment type="caution">
    <text evidence="1">The sequence shown here is derived from an EMBL/GenBank/DDBJ whole genome shotgun (WGS) entry which is preliminary data.</text>
</comment>
<dbReference type="AlphaFoldDB" id="A0AAD5KM29"/>
<organism evidence="1 2">
    <name type="scientific">Phascolomyces articulosus</name>
    <dbReference type="NCBI Taxonomy" id="60185"/>
    <lineage>
        <taxon>Eukaryota</taxon>
        <taxon>Fungi</taxon>
        <taxon>Fungi incertae sedis</taxon>
        <taxon>Mucoromycota</taxon>
        <taxon>Mucoromycotina</taxon>
        <taxon>Mucoromycetes</taxon>
        <taxon>Mucorales</taxon>
        <taxon>Lichtheimiaceae</taxon>
        <taxon>Phascolomyces</taxon>
    </lineage>
</organism>
<protein>
    <submittedName>
        <fullName evidence="1">Uncharacterized protein</fullName>
    </submittedName>
</protein>
<reference evidence="1" key="2">
    <citation type="submission" date="2023-02" db="EMBL/GenBank/DDBJ databases">
        <authorList>
            <consortium name="DOE Joint Genome Institute"/>
            <person name="Mondo S.J."/>
            <person name="Chang Y."/>
            <person name="Wang Y."/>
            <person name="Ahrendt S."/>
            <person name="Andreopoulos W."/>
            <person name="Barry K."/>
            <person name="Beard J."/>
            <person name="Benny G.L."/>
            <person name="Blankenship S."/>
            <person name="Bonito G."/>
            <person name="Cuomo C."/>
            <person name="Desiro A."/>
            <person name="Gervers K.A."/>
            <person name="Hundley H."/>
            <person name="Kuo A."/>
            <person name="LaButti K."/>
            <person name="Lang B.F."/>
            <person name="Lipzen A."/>
            <person name="O'Donnell K."/>
            <person name="Pangilinan J."/>
            <person name="Reynolds N."/>
            <person name="Sandor L."/>
            <person name="Smith M.W."/>
            <person name="Tsang A."/>
            <person name="Grigoriev I.V."/>
            <person name="Stajich J.E."/>
            <person name="Spatafora J.W."/>
        </authorList>
    </citation>
    <scope>NUCLEOTIDE SEQUENCE</scope>
    <source>
        <strain evidence="1">RSA 2281</strain>
    </source>
</reference>
<dbReference type="Proteomes" id="UP001209540">
    <property type="component" value="Unassembled WGS sequence"/>
</dbReference>
<gene>
    <name evidence="1" type="ORF">BDA99DRAFT_498731</name>
</gene>
<name>A0AAD5KM29_9FUNG</name>
<keyword evidence="2" id="KW-1185">Reference proteome</keyword>
<dbReference type="EMBL" id="JAIXMP010000004">
    <property type="protein sequence ID" value="KAI9274843.1"/>
    <property type="molecule type" value="Genomic_DNA"/>
</dbReference>